<evidence type="ECO:0000256" key="1">
    <source>
        <dbReference type="ARBA" id="ARBA00001946"/>
    </source>
</evidence>
<evidence type="ECO:0000256" key="5">
    <source>
        <dbReference type="ARBA" id="ARBA00022741"/>
    </source>
</evidence>
<feature type="domain" description="DAGKc" evidence="13">
    <location>
        <begin position="9"/>
        <end position="135"/>
    </location>
</feature>
<evidence type="ECO:0000256" key="7">
    <source>
        <dbReference type="ARBA" id="ARBA00022840"/>
    </source>
</evidence>
<dbReference type="InterPro" id="IPR001206">
    <property type="entry name" value="Diacylglycerol_kinase_cat_dom"/>
</dbReference>
<keyword evidence="9" id="KW-0443">Lipid metabolism</keyword>
<keyword evidence="8" id="KW-0460">Magnesium</keyword>
<evidence type="ECO:0000256" key="12">
    <source>
        <dbReference type="SAM" id="MobiDB-lite"/>
    </source>
</evidence>
<dbReference type="OrthoDB" id="57577at2157"/>
<organism evidence="14 15">
    <name type="scientific">Natrinema altunense</name>
    <dbReference type="NCBI Taxonomy" id="222984"/>
    <lineage>
        <taxon>Archaea</taxon>
        <taxon>Methanobacteriati</taxon>
        <taxon>Methanobacteriota</taxon>
        <taxon>Stenosarchaea group</taxon>
        <taxon>Halobacteria</taxon>
        <taxon>Halobacteriales</taxon>
        <taxon>Natrialbaceae</taxon>
        <taxon>Natrinema</taxon>
    </lineage>
</organism>
<evidence type="ECO:0000256" key="3">
    <source>
        <dbReference type="ARBA" id="ARBA00022679"/>
    </source>
</evidence>
<dbReference type="InterPro" id="IPR016064">
    <property type="entry name" value="NAD/diacylglycerol_kinase_sf"/>
</dbReference>
<sequence length="323" mass="33683">MDGSMTPGEASNRVLVLNPVSGSGDHVDDVVELAADHGFEIRRTEQGGDAKRFAREAAPEAALVAAAGGDGTLNAVVNGVAAADALETTTVAVVPAGTGNNFATNVGIRGLEHAFTVIEDGRRRAIDVATANERRFVNSCVGGITAEASSETTAESKAALGVLAYVKNTIETVGEFDSLPLRVETAAGPNGETAQAWEGEALFVLIGNCRRFTGARTAQANVEDGLLEVTIVEDAATTDLLGGAALEGLFGQDSTHIVRRRTPSLAIDSRADSIEYSLDGEILETEAVRLETNPGALTLPVGDDYRPDPDDEERWPIGTPANQ</sequence>
<dbReference type="Proteomes" id="UP000292704">
    <property type="component" value="Unassembled WGS sequence"/>
</dbReference>
<evidence type="ECO:0000259" key="13">
    <source>
        <dbReference type="PROSITE" id="PS50146"/>
    </source>
</evidence>
<dbReference type="EMBL" id="SHMR01000001">
    <property type="protein sequence ID" value="RZH68281.1"/>
    <property type="molecule type" value="Genomic_DNA"/>
</dbReference>
<reference evidence="14 15" key="1">
    <citation type="submission" date="2019-02" db="EMBL/GenBank/DDBJ databases">
        <title>Genome analysis provides insights into bioremediation potentialities and Haloocin production by Natrinema altunense strain 4.1R isolated from Chott Douz in Tunisian desert.</title>
        <authorList>
            <person name="Najjari A."/>
            <person name="Youssef N."/>
            <person name="Ben Dhia O."/>
            <person name="Ferjani R."/>
            <person name="El Hidri D."/>
            <person name="Ouzari H.I."/>
            <person name="Cherif A."/>
        </authorList>
    </citation>
    <scope>NUCLEOTIDE SEQUENCE [LARGE SCALE GENOMIC DNA]</scope>
    <source>
        <strain evidence="14 15">4.1R</strain>
    </source>
</reference>
<proteinExistence type="predicted"/>
<dbReference type="Pfam" id="PF00781">
    <property type="entry name" value="DAGK_cat"/>
    <property type="match status" value="1"/>
</dbReference>
<dbReference type="STRING" id="222984.GCA_000731985_00803"/>
<name>A0A482XX89_9EURY</name>
<dbReference type="NCBIfam" id="TIGR00147">
    <property type="entry name" value="YegS/Rv2252/BmrU family lipid kinase"/>
    <property type="match status" value="1"/>
</dbReference>
<dbReference type="AlphaFoldDB" id="A0A482XX89"/>
<accession>A0A482XX89</accession>
<evidence type="ECO:0000313" key="14">
    <source>
        <dbReference type="EMBL" id="RZH68281.1"/>
    </source>
</evidence>
<dbReference type="GO" id="GO:0016301">
    <property type="term" value="F:kinase activity"/>
    <property type="evidence" value="ECO:0007669"/>
    <property type="project" value="UniProtKB-KW"/>
</dbReference>
<dbReference type="PROSITE" id="PS50146">
    <property type="entry name" value="DAGK"/>
    <property type="match status" value="1"/>
</dbReference>
<evidence type="ECO:0000256" key="6">
    <source>
        <dbReference type="ARBA" id="ARBA00022777"/>
    </source>
</evidence>
<protein>
    <submittedName>
        <fullName evidence="14">YegS/Rv2252/BmrU family lipid kinase</fullName>
    </submittedName>
</protein>
<dbReference type="PANTHER" id="PTHR12358">
    <property type="entry name" value="SPHINGOSINE KINASE"/>
    <property type="match status" value="1"/>
</dbReference>
<dbReference type="PANTHER" id="PTHR12358:SF106">
    <property type="entry name" value="LIPID KINASE YEGS"/>
    <property type="match status" value="1"/>
</dbReference>
<evidence type="ECO:0000256" key="9">
    <source>
        <dbReference type="ARBA" id="ARBA00023098"/>
    </source>
</evidence>
<evidence type="ECO:0000256" key="8">
    <source>
        <dbReference type="ARBA" id="ARBA00022842"/>
    </source>
</evidence>
<keyword evidence="11" id="KW-1208">Phospholipid metabolism</keyword>
<evidence type="ECO:0000313" key="15">
    <source>
        <dbReference type="Proteomes" id="UP000292704"/>
    </source>
</evidence>
<dbReference type="Gene3D" id="2.60.200.40">
    <property type="match status" value="1"/>
</dbReference>
<dbReference type="Gene3D" id="3.40.50.10330">
    <property type="entry name" value="Probable inorganic polyphosphate/atp-NAD kinase, domain 1"/>
    <property type="match status" value="1"/>
</dbReference>
<dbReference type="InterPro" id="IPR050187">
    <property type="entry name" value="Lipid_Phosphate_FormReg"/>
</dbReference>
<evidence type="ECO:0000256" key="2">
    <source>
        <dbReference type="ARBA" id="ARBA00022516"/>
    </source>
</evidence>
<dbReference type="InterPro" id="IPR005218">
    <property type="entry name" value="Diacylglycerol/lipid_kinase"/>
</dbReference>
<dbReference type="GO" id="GO:0046872">
    <property type="term" value="F:metal ion binding"/>
    <property type="evidence" value="ECO:0007669"/>
    <property type="project" value="UniProtKB-KW"/>
</dbReference>
<feature type="region of interest" description="Disordered" evidence="12">
    <location>
        <begin position="295"/>
        <end position="323"/>
    </location>
</feature>
<dbReference type="InterPro" id="IPR045540">
    <property type="entry name" value="YegS/DAGK_C"/>
</dbReference>
<dbReference type="SMART" id="SM00046">
    <property type="entry name" value="DAGKc"/>
    <property type="match status" value="1"/>
</dbReference>
<keyword evidence="7" id="KW-0067">ATP-binding</keyword>
<dbReference type="GO" id="GO:0005524">
    <property type="term" value="F:ATP binding"/>
    <property type="evidence" value="ECO:0007669"/>
    <property type="project" value="UniProtKB-KW"/>
</dbReference>
<evidence type="ECO:0000256" key="10">
    <source>
        <dbReference type="ARBA" id="ARBA00023209"/>
    </source>
</evidence>
<keyword evidence="6 14" id="KW-0418">Kinase</keyword>
<comment type="cofactor">
    <cofactor evidence="1">
        <name>Mg(2+)</name>
        <dbReference type="ChEBI" id="CHEBI:18420"/>
    </cofactor>
</comment>
<keyword evidence="3" id="KW-0808">Transferase</keyword>
<gene>
    <name evidence="14" type="ORF">ELS17_02080</name>
</gene>
<dbReference type="Pfam" id="PF19279">
    <property type="entry name" value="YegS_C"/>
    <property type="match status" value="1"/>
</dbReference>
<evidence type="ECO:0000256" key="11">
    <source>
        <dbReference type="ARBA" id="ARBA00023264"/>
    </source>
</evidence>
<keyword evidence="5" id="KW-0547">Nucleotide-binding</keyword>
<keyword evidence="10" id="KW-0594">Phospholipid biosynthesis</keyword>
<evidence type="ECO:0000256" key="4">
    <source>
        <dbReference type="ARBA" id="ARBA00022723"/>
    </source>
</evidence>
<comment type="caution">
    <text evidence="14">The sequence shown here is derived from an EMBL/GenBank/DDBJ whole genome shotgun (WGS) entry which is preliminary data.</text>
</comment>
<dbReference type="SUPFAM" id="SSF111331">
    <property type="entry name" value="NAD kinase/diacylglycerol kinase-like"/>
    <property type="match status" value="1"/>
</dbReference>
<keyword evidence="4" id="KW-0479">Metal-binding</keyword>
<dbReference type="InterPro" id="IPR017438">
    <property type="entry name" value="ATP-NAD_kinase_N"/>
</dbReference>
<dbReference type="GO" id="GO:0008654">
    <property type="term" value="P:phospholipid biosynthetic process"/>
    <property type="evidence" value="ECO:0007669"/>
    <property type="project" value="UniProtKB-KW"/>
</dbReference>
<dbReference type="GO" id="GO:0005886">
    <property type="term" value="C:plasma membrane"/>
    <property type="evidence" value="ECO:0007669"/>
    <property type="project" value="TreeGrafter"/>
</dbReference>
<keyword evidence="2" id="KW-0444">Lipid biosynthesis</keyword>
<dbReference type="RefSeq" id="WP_130169334.1">
    <property type="nucleotide sequence ID" value="NZ_SHMR01000001.1"/>
</dbReference>